<reference evidence="2" key="1">
    <citation type="submission" date="2018-05" db="EMBL/GenBank/DDBJ databases">
        <title>Draft genome of Mucuna pruriens seed.</title>
        <authorList>
            <person name="Nnadi N.E."/>
            <person name="Vos R."/>
            <person name="Hasami M.H."/>
            <person name="Devisetty U.K."/>
            <person name="Aguiy J.C."/>
        </authorList>
    </citation>
    <scope>NUCLEOTIDE SEQUENCE [LARGE SCALE GENOMIC DNA]</scope>
    <source>
        <strain evidence="2">JCA_2017</strain>
    </source>
</reference>
<name>A0A371EUP7_MUCPR</name>
<gene>
    <name evidence="2" type="ORF">CR513_51049</name>
</gene>
<accession>A0A371EUP7</accession>
<dbReference type="Proteomes" id="UP000257109">
    <property type="component" value="Unassembled WGS sequence"/>
</dbReference>
<evidence type="ECO:0000313" key="2">
    <source>
        <dbReference type="EMBL" id="RDX69795.1"/>
    </source>
</evidence>
<feature type="non-terminal residue" evidence="2">
    <location>
        <position position="1"/>
    </location>
</feature>
<proteinExistence type="predicted"/>
<protein>
    <submittedName>
        <fullName evidence="2">Uncharacterized protein</fullName>
    </submittedName>
</protein>
<evidence type="ECO:0000313" key="3">
    <source>
        <dbReference type="Proteomes" id="UP000257109"/>
    </source>
</evidence>
<organism evidence="2 3">
    <name type="scientific">Mucuna pruriens</name>
    <name type="common">Velvet bean</name>
    <name type="synonym">Dolichos pruriens</name>
    <dbReference type="NCBI Taxonomy" id="157652"/>
    <lineage>
        <taxon>Eukaryota</taxon>
        <taxon>Viridiplantae</taxon>
        <taxon>Streptophyta</taxon>
        <taxon>Embryophyta</taxon>
        <taxon>Tracheophyta</taxon>
        <taxon>Spermatophyta</taxon>
        <taxon>Magnoliopsida</taxon>
        <taxon>eudicotyledons</taxon>
        <taxon>Gunneridae</taxon>
        <taxon>Pentapetalae</taxon>
        <taxon>rosids</taxon>
        <taxon>fabids</taxon>
        <taxon>Fabales</taxon>
        <taxon>Fabaceae</taxon>
        <taxon>Papilionoideae</taxon>
        <taxon>50 kb inversion clade</taxon>
        <taxon>NPAAA clade</taxon>
        <taxon>indigoferoid/millettioid clade</taxon>
        <taxon>Phaseoleae</taxon>
        <taxon>Mucuna</taxon>
    </lineage>
</organism>
<keyword evidence="3" id="KW-1185">Reference proteome</keyword>
<dbReference type="EMBL" id="QJKJ01011956">
    <property type="protein sequence ID" value="RDX69795.1"/>
    <property type="molecule type" value="Genomic_DNA"/>
</dbReference>
<evidence type="ECO:0000256" key="1">
    <source>
        <dbReference type="SAM" id="MobiDB-lite"/>
    </source>
</evidence>
<comment type="caution">
    <text evidence="2">The sequence shown here is derived from an EMBL/GenBank/DDBJ whole genome shotgun (WGS) entry which is preliminary data.</text>
</comment>
<feature type="region of interest" description="Disordered" evidence="1">
    <location>
        <begin position="36"/>
        <end position="63"/>
    </location>
</feature>
<dbReference type="AlphaFoldDB" id="A0A371EUP7"/>
<sequence>MITLLFLSSKVESQLKRHGKNHNLPLAPTRRVRKEYPRKGNAPLKGHQEEGKNTLLLSVPIKE</sequence>